<sequence>MQYNSANSHLYQQVPSSNAQAQNAAANDLHQHQKQRQEMLQQMRKHRSLDGPQFLREFEQQSRYPATHYPEYYQYEPLDATYKSAAPPPQPQPTFYSPQNAMNQHHVNQQQAYNYQDPLTINVPTSTTSYYPQQSRDRDSTNVQRELNALNQKLNYVMNSIRTFWSPELKKERALRKEEALRLNSLQNKICQQSAELQLIQSELEKREKDIGQLLSADSELLDMEEELRRLRRQIHEPRNYTEKSVTTHELQTLKTKMERSEMTLSEKMRELAAAEVRAKCAEEQNAELEKRVEILSRQNTAHEGTQTLLQDDLTVLRQKLEARNQQIDAREKSIKKLEQQVESMRNQYTDSSHAIQEGEHRTAQLTHRLDQLETLLREKEAEVDRLKQYQLQQPSVRLEADLRQQLENAEQDKRKLQESVDVIRNSAEMDKLQQLSTFQEENRKHLQTIENLQQELADREVLLASQNEKISQLDNQMKQGGIPAYREKSDYQKDLEETQKEVERLLRIMQVMEKEKHTLLAKINETDGNKDGNYGTLERDRNDIGYKNSDYTNLKRRVEELEEALRESVGITAERDNQIAEQKALILNLSGQLTEMLKEGGRERVLAMNNVMANKDFKNEIQNAMNDERVQYQRQINAIKKESLTAQIREKEATIKMLQMSPDQFADQISLLTRQKEQLRHKLLSVDSEILQMPGIPHVSQLQNSQLEAMILPQSAPIAQVKAGGPITASNQMWLNSAQNAFDTALRRVDFTNNYGPQQPEDNGDDDGIWA</sequence>
<dbReference type="Pfam" id="PF10174">
    <property type="entry name" value="Cast"/>
    <property type="match status" value="1"/>
</dbReference>
<name>A0A7E4W674_PANRE</name>
<dbReference type="AlphaFoldDB" id="A0A7E4W674"/>
<feature type="compositionally biased region" description="Acidic residues" evidence="2">
    <location>
        <begin position="763"/>
        <end position="772"/>
    </location>
</feature>
<proteinExistence type="predicted"/>
<feature type="coiled-coil region" evidence="1">
    <location>
        <begin position="214"/>
        <end position="516"/>
    </location>
</feature>
<evidence type="ECO:0000313" key="3">
    <source>
        <dbReference type="Proteomes" id="UP000492821"/>
    </source>
</evidence>
<keyword evidence="3" id="KW-1185">Reference proteome</keyword>
<dbReference type="InterPro" id="IPR019323">
    <property type="entry name" value="ELKS/CAST"/>
</dbReference>
<feature type="compositionally biased region" description="Polar residues" evidence="2">
    <location>
        <begin position="1"/>
        <end position="17"/>
    </location>
</feature>
<reference evidence="3" key="1">
    <citation type="journal article" date="2013" name="Genetics">
        <title>The draft genome and transcriptome of Panagrellus redivivus are shaped by the harsh demands of a free-living lifestyle.</title>
        <authorList>
            <person name="Srinivasan J."/>
            <person name="Dillman A.R."/>
            <person name="Macchietto M.G."/>
            <person name="Heikkinen L."/>
            <person name="Lakso M."/>
            <person name="Fracchia K.M."/>
            <person name="Antoshechkin I."/>
            <person name="Mortazavi A."/>
            <person name="Wong G."/>
            <person name="Sternberg P.W."/>
        </authorList>
    </citation>
    <scope>NUCLEOTIDE SEQUENCE [LARGE SCALE GENOMIC DNA]</scope>
    <source>
        <strain evidence="3">MT8872</strain>
    </source>
</reference>
<feature type="region of interest" description="Disordered" evidence="2">
    <location>
        <begin position="1"/>
        <end position="41"/>
    </location>
</feature>
<feature type="region of interest" description="Disordered" evidence="2">
    <location>
        <begin position="753"/>
        <end position="772"/>
    </location>
</feature>
<protein>
    <submittedName>
        <fullName evidence="4">GOLGA2L5 domain-containing protein</fullName>
    </submittedName>
</protein>
<evidence type="ECO:0000256" key="1">
    <source>
        <dbReference type="SAM" id="Coils"/>
    </source>
</evidence>
<evidence type="ECO:0000313" key="4">
    <source>
        <dbReference type="WBParaSite" id="Pan_g7352.t1"/>
    </source>
</evidence>
<feature type="compositionally biased region" description="Low complexity" evidence="2">
    <location>
        <begin position="18"/>
        <end position="27"/>
    </location>
</feature>
<dbReference type="WBParaSite" id="Pan_g7352.t1">
    <property type="protein sequence ID" value="Pan_g7352.t1"/>
    <property type="gene ID" value="Pan_g7352"/>
</dbReference>
<organism evidence="3 4">
    <name type="scientific">Panagrellus redivivus</name>
    <name type="common">Microworm</name>
    <dbReference type="NCBI Taxonomy" id="6233"/>
    <lineage>
        <taxon>Eukaryota</taxon>
        <taxon>Metazoa</taxon>
        <taxon>Ecdysozoa</taxon>
        <taxon>Nematoda</taxon>
        <taxon>Chromadorea</taxon>
        <taxon>Rhabditida</taxon>
        <taxon>Tylenchina</taxon>
        <taxon>Panagrolaimomorpha</taxon>
        <taxon>Panagrolaimoidea</taxon>
        <taxon>Panagrolaimidae</taxon>
        <taxon>Panagrellus</taxon>
    </lineage>
</organism>
<evidence type="ECO:0000256" key="2">
    <source>
        <dbReference type="SAM" id="MobiDB-lite"/>
    </source>
</evidence>
<dbReference type="Proteomes" id="UP000492821">
    <property type="component" value="Unassembled WGS sequence"/>
</dbReference>
<dbReference type="PANTHER" id="PTHR43941">
    <property type="entry name" value="STRUCTURAL MAINTENANCE OF CHROMOSOMES PROTEIN 2"/>
    <property type="match status" value="1"/>
</dbReference>
<feature type="compositionally biased region" description="Polar residues" evidence="2">
    <location>
        <begin position="753"/>
        <end position="762"/>
    </location>
</feature>
<feature type="coiled-coil region" evidence="1">
    <location>
        <begin position="623"/>
        <end position="662"/>
    </location>
</feature>
<accession>A0A7E4W674</accession>
<reference evidence="4" key="2">
    <citation type="submission" date="2020-10" db="UniProtKB">
        <authorList>
            <consortium name="WormBaseParasite"/>
        </authorList>
    </citation>
    <scope>IDENTIFICATION</scope>
</reference>
<keyword evidence="1" id="KW-0175">Coiled coil</keyword>